<name>A0A1T4JKJ2_TREPO</name>
<dbReference type="Gene3D" id="2.40.50.140">
    <property type="entry name" value="Nucleic acid-binding proteins"/>
    <property type="match status" value="1"/>
</dbReference>
<dbReference type="PIRSF" id="PIRSF002070">
    <property type="entry name" value="SSB"/>
    <property type="match status" value="1"/>
</dbReference>
<evidence type="ECO:0000256" key="2">
    <source>
        <dbReference type="PIRNR" id="PIRNR002070"/>
    </source>
</evidence>
<dbReference type="AlphaFoldDB" id="A0A1T4JKJ2"/>
<organism evidence="5 6">
    <name type="scientific">Treponema porcinum</name>
    <dbReference type="NCBI Taxonomy" id="261392"/>
    <lineage>
        <taxon>Bacteria</taxon>
        <taxon>Pseudomonadati</taxon>
        <taxon>Spirochaetota</taxon>
        <taxon>Spirochaetia</taxon>
        <taxon>Spirochaetales</taxon>
        <taxon>Treponemataceae</taxon>
        <taxon>Treponema</taxon>
    </lineage>
</organism>
<dbReference type="GO" id="GO:0003697">
    <property type="term" value="F:single-stranded DNA binding"/>
    <property type="evidence" value="ECO:0007669"/>
    <property type="project" value="InterPro"/>
</dbReference>
<evidence type="ECO:0000313" key="5">
    <source>
        <dbReference type="EMBL" id="SJZ30658.1"/>
    </source>
</evidence>
<sequence>MSDFNKSFVMGRLVRNAETKTTSEGLFIAHFSIANNQSKKNQDGTWGETVYYFDFSLYGKRAEALAPYLVQGQLVAIEAHLIQRRWEKDGKKFSKLEIAVDDIQLVSRPNSKNEGNESREIETKPLEAQMYSGELPAEEMYSEPKFTEEIY</sequence>
<dbReference type="GeneID" id="78315831"/>
<dbReference type="SUPFAM" id="SSF50249">
    <property type="entry name" value="Nucleic acid-binding proteins"/>
    <property type="match status" value="1"/>
</dbReference>
<keyword evidence="1 2" id="KW-0238">DNA-binding</keyword>
<keyword evidence="6" id="KW-1185">Reference proteome</keyword>
<evidence type="ECO:0000256" key="4">
    <source>
        <dbReference type="SAM" id="MobiDB-lite"/>
    </source>
</evidence>
<dbReference type="NCBIfam" id="TIGR00621">
    <property type="entry name" value="ssb"/>
    <property type="match status" value="1"/>
</dbReference>
<dbReference type="STRING" id="261392.SAMN02745149_00512"/>
<dbReference type="Proteomes" id="UP000190423">
    <property type="component" value="Unassembled WGS sequence"/>
</dbReference>
<proteinExistence type="predicted"/>
<dbReference type="PROSITE" id="PS50935">
    <property type="entry name" value="SSB"/>
    <property type="match status" value="1"/>
</dbReference>
<accession>A0A1T4JKJ2</accession>
<protein>
    <recommendedName>
        <fullName evidence="2 3">Single-stranded DNA-binding protein</fullName>
    </recommendedName>
</protein>
<feature type="compositionally biased region" description="Basic and acidic residues" evidence="4">
    <location>
        <begin position="114"/>
        <end position="125"/>
    </location>
</feature>
<evidence type="ECO:0000256" key="3">
    <source>
        <dbReference type="RuleBase" id="RU000524"/>
    </source>
</evidence>
<dbReference type="InterPro" id="IPR000424">
    <property type="entry name" value="Primosome_PriB/ssb"/>
</dbReference>
<dbReference type="CDD" id="cd04496">
    <property type="entry name" value="SSB_OBF"/>
    <property type="match status" value="1"/>
</dbReference>
<dbReference type="InterPro" id="IPR012340">
    <property type="entry name" value="NA-bd_OB-fold"/>
</dbReference>
<evidence type="ECO:0000313" key="6">
    <source>
        <dbReference type="Proteomes" id="UP000190423"/>
    </source>
</evidence>
<dbReference type="EMBL" id="FUWG01000003">
    <property type="protein sequence ID" value="SJZ30658.1"/>
    <property type="molecule type" value="Genomic_DNA"/>
</dbReference>
<dbReference type="RefSeq" id="WP_078932436.1">
    <property type="nucleotide sequence ID" value="NZ_FUWG01000003.1"/>
</dbReference>
<gene>
    <name evidence="5" type="ORF">SAMN02745149_00512</name>
</gene>
<reference evidence="5 6" key="1">
    <citation type="submission" date="2017-02" db="EMBL/GenBank/DDBJ databases">
        <authorList>
            <person name="Peterson S.W."/>
        </authorList>
    </citation>
    <scope>NUCLEOTIDE SEQUENCE [LARGE SCALE GENOMIC DNA]</scope>
    <source>
        <strain evidence="5 6">ATCC BAA-908</strain>
    </source>
</reference>
<dbReference type="Pfam" id="PF00436">
    <property type="entry name" value="SSB"/>
    <property type="match status" value="1"/>
</dbReference>
<evidence type="ECO:0000256" key="1">
    <source>
        <dbReference type="ARBA" id="ARBA00023125"/>
    </source>
</evidence>
<dbReference type="OrthoDB" id="9809878at2"/>
<dbReference type="GO" id="GO:0006260">
    <property type="term" value="P:DNA replication"/>
    <property type="evidence" value="ECO:0007669"/>
    <property type="project" value="InterPro"/>
</dbReference>
<feature type="region of interest" description="Disordered" evidence="4">
    <location>
        <begin position="107"/>
        <end position="134"/>
    </location>
</feature>
<dbReference type="InterPro" id="IPR011344">
    <property type="entry name" value="ssDNA-bd"/>
</dbReference>